<keyword evidence="3" id="KW-1185">Reference proteome</keyword>
<dbReference type="Proteomes" id="UP000007266">
    <property type="component" value="Linkage group 6"/>
</dbReference>
<evidence type="ECO:0000313" key="3">
    <source>
        <dbReference type="Proteomes" id="UP000007266"/>
    </source>
</evidence>
<evidence type="ECO:0000313" key="2">
    <source>
        <dbReference type="EMBL" id="EFA05281.1"/>
    </source>
</evidence>
<reference evidence="2 3" key="2">
    <citation type="journal article" date="2010" name="Nucleic Acids Res.">
        <title>BeetleBase in 2010: revisions to provide comprehensive genomic information for Tribolium castaneum.</title>
        <authorList>
            <person name="Kim H.S."/>
            <person name="Murphy T."/>
            <person name="Xia J."/>
            <person name="Caragea D."/>
            <person name="Park Y."/>
            <person name="Beeman R.W."/>
            <person name="Lorenzen M.D."/>
            <person name="Butcher S."/>
            <person name="Manak J.R."/>
            <person name="Brown S.J."/>
        </authorList>
    </citation>
    <scope>GENOME REANNOTATION</scope>
    <source>
        <strain evidence="2 3">Georgia GA2</strain>
    </source>
</reference>
<protein>
    <submittedName>
        <fullName evidence="2">Uncharacterized protein</fullName>
    </submittedName>
</protein>
<organism evidence="2 3">
    <name type="scientific">Tribolium castaneum</name>
    <name type="common">Red flour beetle</name>
    <dbReference type="NCBI Taxonomy" id="7070"/>
    <lineage>
        <taxon>Eukaryota</taxon>
        <taxon>Metazoa</taxon>
        <taxon>Ecdysozoa</taxon>
        <taxon>Arthropoda</taxon>
        <taxon>Hexapoda</taxon>
        <taxon>Insecta</taxon>
        <taxon>Pterygota</taxon>
        <taxon>Neoptera</taxon>
        <taxon>Endopterygota</taxon>
        <taxon>Coleoptera</taxon>
        <taxon>Polyphaga</taxon>
        <taxon>Cucujiformia</taxon>
        <taxon>Tenebrionidae</taxon>
        <taxon>Tenebrionidae incertae sedis</taxon>
        <taxon>Tribolium</taxon>
    </lineage>
</organism>
<accession>D2A4Y6</accession>
<dbReference type="AlphaFoldDB" id="D2A4Y6"/>
<feature type="region of interest" description="Disordered" evidence="1">
    <location>
        <begin position="22"/>
        <end position="48"/>
    </location>
</feature>
<reference evidence="2 3" key="1">
    <citation type="journal article" date="2008" name="Nature">
        <title>The genome of the model beetle and pest Tribolium castaneum.</title>
        <authorList>
            <consortium name="Tribolium Genome Sequencing Consortium"/>
            <person name="Richards S."/>
            <person name="Gibbs R.A."/>
            <person name="Weinstock G.M."/>
            <person name="Brown S.J."/>
            <person name="Denell R."/>
            <person name="Beeman R.W."/>
            <person name="Gibbs R."/>
            <person name="Beeman R.W."/>
            <person name="Brown S.J."/>
            <person name="Bucher G."/>
            <person name="Friedrich M."/>
            <person name="Grimmelikhuijzen C.J."/>
            <person name="Klingler M."/>
            <person name="Lorenzen M."/>
            <person name="Richards S."/>
            <person name="Roth S."/>
            <person name="Schroder R."/>
            <person name="Tautz D."/>
            <person name="Zdobnov E.M."/>
            <person name="Muzny D."/>
            <person name="Gibbs R.A."/>
            <person name="Weinstock G.M."/>
            <person name="Attaway T."/>
            <person name="Bell S."/>
            <person name="Buhay C.J."/>
            <person name="Chandrabose M.N."/>
            <person name="Chavez D."/>
            <person name="Clerk-Blankenburg K.P."/>
            <person name="Cree A."/>
            <person name="Dao M."/>
            <person name="Davis C."/>
            <person name="Chacko J."/>
            <person name="Dinh H."/>
            <person name="Dugan-Rocha S."/>
            <person name="Fowler G."/>
            <person name="Garner T.T."/>
            <person name="Garnes J."/>
            <person name="Gnirke A."/>
            <person name="Hawes A."/>
            <person name="Hernandez J."/>
            <person name="Hines S."/>
            <person name="Holder M."/>
            <person name="Hume J."/>
            <person name="Jhangiani S.N."/>
            <person name="Joshi V."/>
            <person name="Khan Z.M."/>
            <person name="Jackson L."/>
            <person name="Kovar C."/>
            <person name="Kowis A."/>
            <person name="Lee S."/>
            <person name="Lewis L.R."/>
            <person name="Margolis J."/>
            <person name="Morgan M."/>
            <person name="Nazareth L.V."/>
            <person name="Nguyen N."/>
            <person name="Okwuonu G."/>
            <person name="Parker D."/>
            <person name="Richards S."/>
            <person name="Ruiz S.J."/>
            <person name="Santibanez J."/>
            <person name="Savard J."/>
            <person name="Scherer S.E."/>
            <person name="Schneider B."/>
            <person name="Sodergren E."/>
            <person name="Tautz D."/>
            <person name="Vattahil S."/>
            <person name="Villasana D."/>
            <person name="White C.S."/>
            <person name="Wright R."/>
            <person name="Park Y."/>
            <person name="Beeman R.W."/>
            <person name="Lord J."/>
            <person name="Oppert B."/>
            <person name="Lorenzen M."/>
            <person name="Brown S."/>
            <person name="Wang L."/>
            <person name="Savard J."/>
            <person name="Tautz D."/>
            <person name="Richards S."/>
            <person name="Weinstock G."/>
            <person name="Gibbs R.A."/>
            <person name="Liu Y."/>
            <person name="Worley K."/>
            <person name="Weinstock G."/>
            <person name="Elsik C.G."/>
            <person name="Reese J.T."/>
            <person name="Elhaik E."/>
            <person name="Landan G."/>
            <person name="Graur D."/>
            <person name="Arensburger P."/>
            <person name="Atkinson P."/>
            <person name="Beeman R.W."/>
            <person name="Beidler J."/>
            <person name="Brown S.J."/>
            <person name="Demuth J.P."/>
            <person name="Drury D.W."/>
            <person name="Du Y.Z."/>
            <person name="Fujiwara H."/>
            <person name="Lorenzen M."/>
            <person name="Maselli V."/>
            <person name="Osanai M."/>
            <person name="Park Y."/>
            <person name="Robertson H.M."/>
            <person name="Tu Z."/>
            <person name="Wang J.J."/>
            <person name="Wang S."/>
            <person name="Richards S."/>
            <person name="Song H."/>
            <person name="Zhang L."/>
            <person name="Sodergren E."/>
            <person name="Werner D."/>
            <person name="Stanke M."/>
            <person name="Morgenstern B."/>
            <person name="Solovyev V."/>
            <person name="Kosarev P."/>
            <person name="Brown G."/>
            <person name="Chen H.C."/>
            <person name="Ermolaeva O."/>
            <person name="Hlavina W."/>
            <person name="Kapustin Y."/>
            <person name="Kiryutin B."/>
            <person name="Kitts P."/>
            <person name="Maglott D."/>
            <person name="Pruitt K."/>
            <person name="Sapojnikov V."/>
            <person name="Souvorov A."/>
            <person name="Mackey A.J."/>
            <person name="Waterhouse R.M."/>
            <person name="Wyder S."/>
            <person name="Zdobnov E.M."/>
            <person name="Zdobnov E.M."/>
            <person name="Wyder S."/>
            <person name="Kriventseva E.V."/>
            <person name="Kadowaki T."/>
            <person name="Bork P."/>
            <person name="Aranda M."/>
            <person name="Bao R."/>
            <person name="Beermann A."/>
            <person name="Berns N."/>
            <person name="Bolognesi R."/>
            <person name="Bonneton F."/>
            <person name="Bopp D."/>
            <person name="Brown S.J."/>
            <person name="Bucher G."/>
            <person name="Butts T."/>
            <person name="Chaumot A."/>
            <person name="Denell R.E."/>
            <person name="Ferrier D.E."/>
            <person name="Friedrich M."/>
            <person name="Gordon C.M."/>
            <person name="Jindra M."/>
            <person name="Klingler M."/>
            <person name="Lan Q."/>
            <person name="Lattorff H.M."/>
            <person name="Laudet V."/>
            <person name="von Levetsow C."/>
            <person name="Liu Z."/>
            <person name="Lutz R."/>
            <person name="Lynch J.A."/>
            <person name="da Fonseca R.N."/>
            <person name="Posnien N."/>
            <person name="Reuter R."/>
            <person name="Roth S."/>
            <person name="Savard J."/>
            <person name="Schinko J.B."/>
            <person name="Schmitt C."/>
            <person name="Schoppmeier M."/>
            <person name="Schroder R."/>
            <person name="Shippy T.D."/>
            <person name="Simonnet F."/>
            <person name="Marques-Souza H."/>
            <person name="Tautz D."/>
            <person name="Tomoyasu Y."/>
            <person name="Trauner J."/>
            <person name="Van der Zee M."/>
            <person name="Vervoort M."/>
            <person name="Wittkopp N."/>
            <person name="Wimmer E.A."/>
            <person name="Yang X."/>
            <person name="Jones A.K."/>
            <person name="Sattelle D.B."/>
            <person name="Ebert P.R."/>
            <person name="Nelson D."/>
            <person name="Scott J.G."/>
            <person name="Beeman R.W."/>
            <person name="Muthukrishnan S."/>
            <person name="Kramer K.J."/>
            <person name="Arakane Y."/>
            <person name="Beeman R.W."/>
            <person name="Zhu Q."/>
            <person name="Hogenkamp D."/>
            <person name="Dixit R."/>
            <person name="Oppert B."/>
            <person name="Jiang H."/>
            <person name="Zou Z."/>
            <person name="Marshall J."/>
            <person name="Elpidina E."/>
            <person name="Vinokurov K."/>
            <person name="Oppert C."/>
            <person name="Zou Z."/>
            <person name="Evans J."/>
            <person name="Lu Z."/>
            <person name="Zhao P."/>
            <person name="Sumathipala N."/>
            <person name="Altincicek B."/>
            <person name="Vilcinskas A."/>
            <person name="Williams M."/>
            <person name="Hultmark D."/>
            <person name="Hetru C."/>
            <person name="Jiang H."/>
            <person name="Grimmelikhuijzen C.J."/>
            <person name="Hauser F."/>
            <person name="Cazzamali G."/>
            <person name="Williamson M."/>
            <person name="Park Y."/>
            <person name="Li B."/>
            <person name="Tanaka Y."/>
            <person name="Predel R."/>
            <person name="Neupert S."/>
            <person name="Schachtner J."/>
            <person name="Verleyen P."/>
            <person name="Raible F."/>
            <person name="Bork P."/>
            <person name="Friedrich M."/>
            <person name="Walden K.K."/>
            <person name="Robertson H.M."/>
            <person name="Angeli S."/>
            <person name="Foret S."/>
            <person name="Bucher G."/>
            <person name="Schuetz S."/>
            <person name="Maleszka R."/>
            <person name="Wimmer E.A."/>
            <person name="Beeman R.W."/>
            <person name="Lorenzen M."/>
            <person name="Tomoyasu Y."/>
            <person name="Miller S.C."/>
            <person name="Grossmann D."/>
            <person name="Bucher G."/>
        </authorList>
    </citation>
    <scope>NUCLEOTIDE SEQUENCE [LARGE SCALE GENOMIC DNA]</scope>
    <source>
        <strain evidence="2 3">Georgia GA2</strain>
    </source>
</reference>
<proteinExistence type="predicted"/>
<dbReference type="HOGENOM" id="CLU_2267165_0_0_1"/>
<sequence length="103" mass="12282">MKLFTWHLVISHPFIINHRFFSDRGRGNKPPCRSPYDDKSANKKTHRFGSEVTYAALNQSRLPTPPPHRKPSNCFTKRRDKLLIKQHQQQRDVTTHHRIFPRK</sequence>
<dbReference type="InParanoid" id="D2A4Y6"/>
<dbReference type="EMBL" id="KQ971345">
    <property type="protein sequence ID" value="EFA05281.1"/>
    <property type="molecule type" value="Genomic_DNA"/>
</dbReference>
<evidence type="ECO:0000256" key="1">
    <source>
        <dbReference type="SAM" id="MobiDB-lite"/>
    </source>
</evidence>
<gene>
    <name evidence="2" type="primary">GLEAN_15438</name>
    <name evidence="2" type="ORF">TcasGA2_TC015438</name>
</gene>
<name>D2A4Y6_TRICA</name>